<dbReference type="InterPro" id="IPR017900">
    <property type="entry name" value="4Fe4S_Fe_S_CS"/>
</dbReference>
<gene>
    <name evidence="5" type="primary">queG_2</name>
    <name evidence="5" type="ORF">SPSIL_011020</name>
</gene>
<dbReference type="Pfam" id="PF12838">
    <property type="entry name" value="Fer4_7"/>
    <property type="match status" value="1"/>
</dbReference>
<keyword evidence="2" id="KW-0408">Iron</keyword>
<sequence length="251" mass="28196">MPEEFYPQNVWPLAKTVIVLGVPVWLPIVEAAPAQLGREQYTITNELLDEAAYRLAAYLNRNGHAAINTCRDGYGDSDVLMENPVAVFSHVWAAHYAGLGRVGWNHTLLTPQFGPRLRLVSILTALELPGDPMIEKDLCTHCMLCQKICPANALAGDRTDLYANMDKRACTGNGKRLRKAYRNPCGFCIKVCPVGKDRQLFQSTNVQKYFKEQEILAQNPDAPEYRSWQHLRKYGGHALEGEIQAARKVEK</sequence>
<evidence type="ECO:0000259" key="4">
    <source>
        <dbReference type="PROSITE" id="PS51379"/>
    </source>
</evidence>
<dbReference type="EMBL" id="CP155573">
    <property type="protein sequence ID" value="XFO64993.1"/>
    <property type="molecule type" value="Genomic_DNA"/>
</dbReference>
<dbReference type="Proteomes" id="UP000216752">
    <property type="component" value="Chromosome"/>
</dbReference>
<keyword evidence="5" id="KW-0560">Oxidoreductase</keyword>
<dbReference type="EC" id="1.17.99.6" evidence="5"/>
<protein>
    <submittedName>
        <fullName evidence="5">Epoxyqueuosine reductase</fullName>
        <ecNumber evidence="5">1.17.99.6</ecNumber>
    </submittedName>
</protein>
<evidence type="ECO:0000256" key="2">
    <source>
        <dbReference type="ARBA" id="ARBA00023004"/>
    </source>
</evidence>
<keyword evidence="3" id="KW-0411">Iron-sulfur</keyword>
<dbReference type="PROSITE" id="PS51379">
    <property type="entry name" value="4FE4S_FER_2"/>
    <property type="match status" value="1"/>
</dbReference>
<proteinExistence type="predicted"/>
<evidence type="ECO:0000256" key="3">
    <source>
        <dbReference type="ARBA" id="ARBA00023014"/>
    </source>
</evidence>
<dbReference type="PANTHER" id="PTHR42827:SF1">
    <property type="entry name" value="IRON-SULFUR CLUSTER-BINDING PROTEIN"/>
    <property type="match status" value="1"/>
</dbReference>
<name>A0ABZ3II04_9FIRM</name>
<evidence type="ECO:0000313" key="5">
    <source>
        <dbReference type="EMBL" id="XFO64993.1"/>
    </source>
</evidence>
<dbReference type="GO" id="GO:0052693">
    <property type="term" value="F:epoxyqueuosine reductase activity"/>
    <property type="evidence" value="ECO:0007669"/>
    <property type="project" value="UniProtKB-EC"/>
</dbReference>
<dbReference type="SUPFAM" id="SSF54862">
    <property type="entry name" value="4Fe-4S ferredoxins"/>
    <property type="match status" value="1"/>
</dbReference>
<organism evidence="5 6">
    <name type="scientific">Sporomusa silvacetica DSM 10669</name>
    <dbReference type="NCBI Taxonomy" id="1123289"/>
    <lineage>
        <taxon>Bacteria</taxon>
        <taxon>Bacillati</taxon>
        <taxon>Bacillota</taxon>
        <taxon>Negativicutes</taxon>
        <taxon>Selenomonadales</taxon>
        <taxon>Sporomusaceae</taxon>
        <taxon>Sporomusa</taxon>
    </lineage>
</organism>
<evidence type="ECO:0000313" key="6">
    <source>
        <dbReference type="Proteomes" id="UP000216752"/>
    </source>
</evidence>
<feature type="domain" description="4Fe-4S ferredoxin-type" evidence="4">
    <location>
        <begin position="130"/>
        <end position="159"/>
    </location>
</feature>
<accession>A0ABZ3II04</accession>
<dbReference type="Gene3D" id="3.30.70.20">
    <property type="match status" value="1"/>
</dbReference>
<dbReference type="InterPro" id="IPR017896">
    <property type="entry name" value="4Fe4S_Fe-S-bd"/>
</dbReference>
<evidence type="ECO:0000256" key="1">
    <source>
        <dbReference type="ARBA" id="ARBA00022723"/>
    </source>
</evidence>
<dbReference type="RefSeq" id="WP_245867758.1">
    <property type="nucleotide sequence ID" value="NZ_CP155573.1"/>
</dbReference>
<keyword evidence="6" id="KW-1185">Reference proteome</keyword>
<keyword evidence="1" id="KW-0479">Metal-binding</keyword>
<reference evidence="5" key="1">
    <citation type="submission" date="2024-05" db="EMBL/GenBank/DDBJ databases">
        <title>Isolation and characterization of Sporomusa carbonis sp. nov., a carboxydotrophic hydrogenogen in the genus of Sporomusa isolated from a charcoal burning pile.</title>
        <authorList>
            <person name="Boeer T."/>
            <person name="Rosenbaum F."/>
            <person name="Eysell L."/>
            <person name="Mueller V."/>
            <person name="Daniel R."/>
            <person name="Poehlein A."/>
        </authorList>
    </citation>
    <scope>NUCLEOTIDE SEQUENCE [LARGE SCALE GENOMIC DNA]</scope>
    <source>
        <strain evidence="5">DSM 10669</strain>
    </source>
</reference>
<dbReference type="PROSITE" id="PS00198">
    <property type="entry name" value="4FE4S_FER_1"/>
    <property type="match status" value="1"/>
</dbReference>
<dbReference type="PANTHER" id="PTHR42827">
    <property type="entry name" value="IRON-SULFUR CLUSTER-BINDING PROTEIN-RELATED"/>
    <property type="match status" value="1"/>
</dbReference>